<dbReference type="HAMAP" id="MF_02087">
    <property type="entry name" value="PLP_homeostasis"/>
    <property type="match status" value="1"/>
</dbReference>
<reference evidence="5 6" key="1">
    <citation type="submission" date="2021-04" db="EMBL/GenBank/DDBJ databases">
        <title>Ruania sp. nov., isolated from sandy soil of mangrove forest.</title>
        <authorList>
            <person name="Ge X."/>
            <person name="Huang R."/>
            <person name="Liu W."/>
        </authorList>
    </citation>
    <scope>NUCLEOTIDE SEQUENCE [LARGE SCALE GENOMIC DNA]</scope>
    <source>
        <strain evidence="5 6">N2-46</strain>
    </source>
</reference>
<comment type="function">
    <text evidence="2">Pyridoxal 5'-phosphate (PLP)-binding protein, which is involved in PLP homeostasis.</text>
</comment>
<dbReference type="PANTHER" id="PTHR10146">
    <property type="entry name" value="PROLINE SYNTHETASE CO-TRANSCRIBED BACTERIAL HOMOLOG PROTEIN"/>
    <property type="match status" value="1"/>
</dbReference>
<dbReference type="PANTHER" id="PTHR10146:SF14">
    <property type="entry name" value="PYRIDOXAL PHOSPHATE HOMEOSTASIS PROTEIN"/>
    <property type="match status" value="1"/>
</dbReference>
<dbReference type="Pfam" id="PF01168">
    <property type="entry name" value="Ala_racemase_N"/>
    <property type="match status" value="1"/>
</dbReference>
<dbReference type="RefSeq" id="WP_223404037.1">
    <property type="nucleotide sequence ID" value="NZ_JAGSHT010000006.1"/>
</dbReference>
<dbReference type="InterPro" id="IPR011078">
    <property type="entry name" value="PyrdxlP_homeostasis"/>
</dbReference>
<dbReference type="CDD" id="cd00635">
    <property type="entry name" value="PLPDE_III_YBL036c_like"/>
    <property type="match status" value="1"/>
</dbReference>
<evidence type="ECO:0000259" key="4">
    <source>
        <dbReference type="Pfam" id="PF01168"/>
    </source>
</evidence>
<organism evidence="5 6">
    <name type="scientific">Occultella gossypii</name>
    <dbReference type="NCBI Taxonomy" id="2800820"/>
    <lineage>
        <taxon>Bacteria</taxon>
        <taxon>Bacillati</taxon>
        <taxon>Actinomycetota</taxon>
        <taxon>Actinomycetes</taxon>
        <taxon>Micrococcales</taxon>
        <taxon>Ruaniaceae</taxon>
        <taxon>Occultella</taxon>
    </lineage>
</organism>
<feature type="modified residue" description="N6-(pyridoxal phosphate)lysine" evidence="2">
    <location>
        <position position="36"/>
    </location>
</feature>
<evidence type="ECO:0000313" key="5">
    <source>
        <dbReference type="EMBL" id="MBZ2195781.1"/>
    </source>
</evidence>
<feature type="domain" description="Alanine racemase N-terminal" evidence="4">
    <location>
        <begin position="28"/>
        <end position="231"/>
    </location>
</feature>
<comment type="similarity">
    <text evidence="2 3">Belongs to the pyridoxal phosphate-binding protein YggS/PROSC family.</text>
</comment>
<evidence type="ECO:0000313" key="6">
    <source>
        <dbReference type="Proteomes" id="UP000826651"/>
    </source>
</evidence>
<evidence type="ECO:0000256" key="3">
    <source>
        <dbReference type="RuleBase" id="RU004514"/>
    </source>
</evidence>
<keyword evidence="6" id="KW-1185">Reference proteome</keyword>
<dbReference type="EMBL" id="JAGSHT010000006">
    <property type="protein sequence ID" value="MBZ2195781.1"/>
    <property type="molecule type" value="Genomic_DNA"/>
</dbReference>
<dbReference type="PIRSF" id="PIRSF004848">
    <property type="entry name" value="YBL036c_PLPDEIII"/>
    <property type="match status" value="1"/>
</dbReference>
<evidence type="ECO:0000256" key="1">
    <source>
        <dbReference type="ARBA" id="ARBA00022898"/>
    </source>
</evidence>
<keyword evidence="1 2" id="KW-0663">Pyridoxal phosphate</keyword>
<gene>
    <name evidence="5" type="ORF">KCQ71_06435</name>
</gene>
<dbReference type="InterPro" id="IPR029066">
    <property type="entry name" value="PLP-binding_barrel"/>
</dbReference>
<dbReference type="Proteomes" id="UP000826651">
    <property type="component" value="Unassembled WGS sequence"/>
</dbReference>
<dbReference type="NCBIfam" id="TIGR00044">
    <property type="entry name" value="YggS family pyridoxal phosphate-dependent enzyme"/>
    <property type="match status" value="1"/>
</dbReference>
<comment type="caution">
    <text evidence="5">The sequence shown here is derived from an EMBL/GenBank/DDBJ whole genome shotgun (WGS) entry which is preliminary data.</text>
</comment>
<sequence>MSDDVASLARVRERIDAAALANGRPAVDVQLLLAVKMIDAARIRALLEASGTTLIGQNRAQELTATEPDLIGVAHSTHFIGHLQSNKVNAVLRWVDCVQSVDSARLAGRLDRAAAARGRDLDVFVQVNTSGEATKAGVHPDEAADLAAAVGGLEHLRLRGFMTIGANSPETARVRASYDALAQARDDVISSGSPGTAAARELSMGMSRDLEVAVAAGATMVRVGTGVFGARA</sequence>
<dbReference type="Gene3D" id="3.20.20.10">
    <property type="entry name" value="Alanine racemase"/>
    <property type="match status" value="1"/>
</dbReference>
<dbReference type="SUPFAM" id="SSF51419">
    <property type="entry name" value="PLP-binding barrel"/>
    <property type="match status" value="1"/>
</dbReference>
<accession>A0ABS7S610</accession>
<dbReference type="InterPro" id="IPR001608">
    <property type="entry name" value="Ala_racemase_N"/>
</dbReference>
<evidence type="ECO:0000256" key="2">
    <source>
        <dbReference type="HAMAP-Rule" id="MF_02087"/>
    </source>
</evidence>
<name>A0ABS7S610_9MICO</name>
<proteinExistence type="inferred from homology"/>
<protein>
    <recommendedName>
        <fullName evidence="2">Pyridoxal phosphate homeostasis protein</fullName>
        <shortName evidence="2">PLP homeostasis protein</shortName>
    </recommendedName>
</protein>